<dbReference type="VEuPathDB" id="FungiDB:PABG_11910"/>
<gene>
    <name evidence="1" type="ORF">ACO22_06605</name>
</gene>
<evidence type="ECO:0000313" key="1">
    <source>
        <dbReference type="EMBL" id="ODH14288.1"/>
    </source>
</evidence>
<comment type="caution">
    <text evidence="1">The sequence shown here is derived from an EMBL/GenBank/DDBJ whole genome shotgun (WGS) entry which is preliminary data.</text>
</comment>
<dbReference type="InterPro" id="IPR023214">
    <property type="entry name" value="HAD_sf"/>
</dbReference>
<dbReference type="Gene3D" id="3.40.50.1000">
    <property type="entry name" value="HAD superfamily/HAD-like"/>
    <property type="match status" value="2"/>
</dbReference>
<name>A0A1D2J712_PARBR</name>
<reference evidence="1 2" key="1">
    <citation type="submission" date="2016-06" db="EMBL/GenBank/DDBJ databases">
        <authorList>
            <person name="Kjaerup R.B."/>
            <person name="Dalgaard T.S."/>
            <person name="Juul-Madsen H.R."/>
        </authorList>
    </citation>
    <scope>NUCLEOTIDE SEQUENCE [LARGE SCALE GENOMIC DNA]</scope>
    <source>
        <strain evidence="1 2">Pb300</strain>
    </source>
</reference>
<dbReference type="EMBL" id="LZYO01000370">
    <property type="protein sequence ID" value="ODH14288.1"/>
    <property type="molecule type" value="Genomic_DNA"/>
</dbReference>
<proteinExistence type="predicted"/>
<dbReference type="VEuPathDB" id="FungiDB:PADG_11791"/>
<protein>
    <submittedName>
        <fullName evidence="1">Uncharacterized protein</fullName>
    </submittedName>
</protein>
<organism evidence="1 2">
    <name type="scientific">Paracoccidioides brasiliensis</name>
    <dbReference type="NCBI Taxonomy" id="121759"/>
    <lineage>
        <taxon>Eukaryota</taxon>
        <taxon>Fungi</taxon>
        <taxon>Dikarya</taxon>
        <taxon>Ascomycota</taxon>
        <taxon>Pezizomycotina</taxon>
        <taxon>Eurotiomycetes</taxon>
        <taxon>Eurotiomycetidae</taxon>
        <taxon>Onygenales</taxon>
        <taxon>Ajellomycetaceae</taxon>
        <taxon>Paracoccidioides</taxon>
    </lineage>
</organism>
<accession>A0A1D2J712</accession>
<evidence type="ECO:0000313" key="2">
    <source>
        <dbReference type="Proteomes" id="UP000242814"/>
    </source>
</evidence>
<dbReference type="AlphaFoldDB" id="A0A1D2J712"/>
<dbReference type="Proteomes" id="UP000242814">
    <property type="component" value="Unassembled WGS sequence"/>
</dbReference>
<sequence length="73" mass="8066">MVEKYHTVLVVGREGEKCRIVAEGYGFKDVVTPEATFVFADSRGWAGHQQIILDLCMSKGGRIGTRSETFDDG</sequence>